<proteinExistence type="predicted"/>
<dbReference type="GO" id="GO:0009244">
    <property type="term" value="P:lipopolysaccharide core region biosynthetic process"/>
    <property type="evidence" value="ECO:0007669"/>
    <property type="project" value="TreeGrafter"/>
</dbReference>
<dbReference type="SUPFAM" id="SSF53756">
    <property type="entry name" value="UDP-Glycosyltransferase/glycogen phosphorylase"/>
    <property type="match status" value="1"/>
</dbReference>
<dbReference type="Pfam" id="PF01075">
    <property type="entry name" value="Glyco_transf_9"/>
    <property type="match status" value="1"/>
</dbReference>
<dbReference type="Proteomes" id="UP000199477">
    <property type="component" value="Unassembled WGS sequence"/>
</dbReference>
<dbReference type="GO" id="GO:0008713">
    <property type="term" value="F:ADP-heptose-lipopolysaccharide heptosyltransferase activity"/>
    <property type="evidence" value="ECO:0007669"/>
    <property type="project" value="TreeGrafter"/>
</dbReference>
<dbReference type="PANTHER" id="PTHR30160">
    <property type="entry name" value="TETRAACYLDISACCHARIDE 4'-KINASE-RELATED"/>
    <property type="match status" value="1"/>
</dbReference>
<dbReference type="STRING" id="500610.SAMN02799615_02098"/>
<dbReference type="GO" id="GO:0005829">
    <property type="term" value="C:cytosol"/>
    <property type="evidence" value="ECO:0007669"/>
    <property type="project" value="TreeGrafter"/>
</dbReference>
<reference evidence="4" key="1">
    <citation type="submission" date="2016-10" db="EMBL/GenBank/DDBJ databases">
        <authorList>
            <person name="Varghese N."/>
            <person name="Submissions S."/>
        </authorList>
    </citation>
    <scope>NUCLEOTIDE SEQUENCE [LARGE SCALE GENOMIC DNA]</scope>
    <source>
        <strain evidence="4">UNC178MFTsu3.1</strain>
    </source>
</reference>
<dbReference type="InterPro" id="IPR002201">
    <property type="entry name" value="Glyco_trans_9"/>
</dbReference>
<dbReference type="InterPro" id="IPR051199">
    <property type="entry name" value="LPS_LOS_Heptosyltrfase"/>
</dbReference>
<protein>
    <submittedName>
        <fullName evidence="3">Heptosyltransferase-3</fullName>
    </submittedName>
</protein>
<organism evidence="3 4">
    <name type="scientific">Dyella marensis</name>
    <dbReference type="NCBI Taxonomy" id="500610"/>
    <lineage>
        <taxon>Bacteria</taxon>
        <taxon>Pseudomonadati</taxon>
        <taxon>Pseudomonadota</taxon>
        <taxon>Gammaproteobacteria</taxon>
        <taxon>Lysobacterales</taxon>
        <taxon>Rhodanobacteraceae</taxon>
        <taxon>Dyella</taxon>
    </lineage>
</organism>
<gene>
    <name evidence="3" type="ORF">SAMN02799615_02098</name>
</gene>
<keyword evidence="4" id="KW-1185">Reference proteome</keyword>
<sequence>MAVHATSPVVIRFGRLGDTVLLAPLLRKLHLRYGAPCRLVSLGACSRTLYESSEDVAEVHWFASQHGWLWTNPRRFAVALALRSMREAPFYICEPDVRTRTKVRPMLALAGIAPEHCVFIEDIPLREGEHWIDWLLRFGDLAPAAFAATPALDPSPRTRAPSIRATPVERAQARAWLDTHGFGAAQPLVLMQPANKRTMRWNGVRDAADDDKSWPASRWAALARAILQWQPEAQILLCGCAAEAGYLESIRAETGLPRLLAPAGGLPLGLLRGLMELAHSMVSVDTGPAHLAAATGCPLVVLFGHRWPSMWAPRSACGSAVTVLGGLPHTSRVDLIGVEEVAQAWWRLPPRVEGNATVAAAMAGRRLRAAYSAG</sequence>
<keyword evidence="1" id="KW-0328">Glycosyltransferase</keyword>
<evidence type="ECO:0000256" key="2">
    <source>
        <dbReference type="ARBA" id="ARBA00022679"/>
    </source>
</evidence>
<dbReference type="EMBL" id="FONH01000005">
    <property type="protein sequence ID" value="SFE96306.1"/>
    <property type="molecule type" value="Genomic_DNA"/>
</dbReference>
<evidence type="ECO:0000313" key="3">
    <source>
        <dbReference type="EMBL" id="SFE96306.1"/>
    </source>
</evidence>
<evidence type="ECO:0000313" key="4">
    <source>
        <dbReference type="Proteomes" id="UP000199477"/>
    </source>
</evidence>
<name>A0A1I2EV14_9GAMM</name>
<evidence type="ECO:0000256" key="1">
    <source>
        <dbReference type="ARBA" id="ARBA00022676"/>
    </source>
</evidence>
<accession>A0A1I2EV14</accession>
<dbReference type="Gene3D" id="3.40.50.2000">
    <property type="entry name" value="Glycogen Phosphorylase B"/>
    <property type="match status" value="2"/>
</dbReference>
<dbReference type="AlphaFoldDB" id="A0A1I2EV14"/>
<keyword evidence="2 3" id="KW-0808">Transferase</keyword>